<proteinExistence type="predicted"/>
<sequence>MIAGCDVDEEPPETISNLRGWFTINEDSAWVNISWFGVENDDLDYYNIYRMESDNNLIHFGQTNQPDQNTFIDASLEWQKTYRYTVQSVDDSGNEGDYSDTISVFIYSAGGLWAIPAYDSSSLCIHHNQFMGSFYKKGYNIPDGFSLIVIDDINSSTLAVGDTIFSQMLFSESSIDSFTWNANGWMTYQYTLLDTNIIGDTINTVSSYIPVYYTLNLANPDSGVFSFFSTLFSEINLYHTLKYCNEEDIFN</sequence>
<feature type="domain" description="Fibronectin type-III" evidence="1">
    <location>
        <begin position="14"/>
        <end position="109"/>
    </location>
</feature>
<dbReference type="InterPro" id="IPR036116">
    <property type="entry name" value="FN3_sf"/>
</dbReference>
<evidence type="ECO:0000259" key="1">
    <source>
        <dbReference type="PROSITE" id="PS50853"/>
    </source>
</evidence>
<organism evidence="2">
    <name type="scientific">marine metagenome</name>
    <dbReference type="NCBI Taxonomy" id="408172"/>
    <lineage>
        <taxon>unclassified sequences</taxon>
        <taxon>metagenomes</taxon>
        <taxon>ecological metagenomes</taxon>
    </lineage>
</organism>
<dbReference type="CDD" id="cd00063">
    <property type="entry name" value="FN3"/>
    <property type="match status" value="1"/>
</dbReference>
<reference evidence="2" key="1">
    <citation type="submission" date="2018-05" db="EMBL/GenBank/DDBJ databases">
        <authorList>
            <person name="Lanie J.A."/>
            <person name="Ng W.-L."/>
            <person name="Kazmierczak K.M."/>
            <person name="Andrzejewski T.M."/>
            <person name="Davidsen T.M."/>
            <person name="Wayne K.J."/>
            <person name="Tettelin H."/>
            <person name="Glass J.I."/>
            <person name="Rusch D."/>
            <person name="Podicherti R."/>
            <person name="Tsui H.-C.T."/>
            <person name="Winkler M.E."/>
        </authorList>
    </citation>
    <scope>NUCLEOTIDE SEQUENCE</scope>
</reference>
<evidence type="ECO:0000313" key="2">
    <source>
        <dbReference type="EMBL" id="SVB39508.1"/>
    </source>
</evidence>
<dbReference type="InterPro" id="IPR013783">
    <property type="entry name" value="Ig-like_fold"/>
</dbReference>
<protein>
    <recommendedName>
        <fullName evidence="1">Fibronectin type-III domain-containing protein</fullName>
    </recommendedName>
</protein>
<dbReference type="PROSITE" id="PS50853">
    <property type="entry name" value="FN3"/>
    <property type="match status" value="1"/>
</dbReference>
<dbReference type="InterPro" id="IPR003961">
    <property type="entry name" value="FN3_dom"/>
</dbReference>
<name>A0A382DM84_9ZZZZ</name>
<dbReference type="SUPFAM" id="SSF49265">
    <property type="entry name" value="Fibronectin type III"/>
    <property type="match status" value="1"/>
</dbReference>
<dbReference type="Gene3D" id="2.60.40.10">
    <property type="entry name" value="Immunoglobulins"/>
    <property type="match status" value="1"/>
</dbReference>
<dbReference type="EMBL" id="UINC01040100">
    <property type="protein sequence ID" value="SVB39508.1"/>
    <property type="molecule type" value="Genomic_DNA"/>
</dbReference>
<dbReference type="AlphaFoldDB" id="A0A382DM84"/>
<accession>A0A382DM84</accession>
<gene>
    <name evidence="2" type="ORF">METZ01_LOCUS192362</name>
</gene>